<keyword evidence="1" id="KW-0812">Transmembrane</keyword>
<keyword evidence="1" id="KW-0472">Membrane</keyword>
<evidence type="ECO:0000313" key="3">
    <source>
        <dbReference type="Proteomes" id="UP000295689"/>
    </source>
</evidence>
<dbReference type="AlphaFoldDB" id="A0A4R2BJI4"/>
<feature type="transmembrane region" description="Helical" evidence="1">
    <location>
        <begin position="43"/>
        <end position="60"/>
    </location>
</feature>
<organism evidence="2 3">
    <name type="scientific">Mesobacillus foraminis</name>
    <dbReference type="NCBI Taxonomy" id="279826"/>
    <lineage>
        <taxon>Bacteria</taxon>
        <taxon>Bacillati</taxon>
        <taxon>Bacillota</taxon>
        <taxon>Bacilli</taxon>
        <taxon>Bacillales</taxon>
        <taxon>Bacillaceae</taxon>
        <taxon>Mesobacillus</taxon>
    </lineage>
</organism>
<evidence type="ECO:0000313" key="2">
    <source>
        <dbReference type="EMBL" id="TCN26239.1"/>
    </source>
</evidence>
<gene>
    <name evidence="2" type="ORF">EV146_104349</name>
</gene>
<protein>
    <submittedName>
        <fullName evidence="2">Uncharacterized protein</fullName>
    </submittedName>
</protein>
<dbReference type="EMBL" id="SLVV01000004">
    <property type="protein sequence ID" value="TCN26239.1"/>
    <property type="molecule type" value="Genomic_DNA"/>
</dbReference>
<accession>A0A4R2BJI4</accession>
<evidence type="ECO:0000256" key="1">
    <source>
        <dbReference type="SAM" id="Phobius"/>
    </source>
</evidence>
<feature type="transmembrane region" description="Helical" evidence="1">
    <location>
        <begin position="12"/>
        <end position="31"/>
    </location>
</feature>
<keyword evidence="1" id="KW-1133">Transmembrane helix</keyword>
<reference evidence="2 3" key="1">
    <citation type="journal article" date="2015" name="Stand. Genomic Sci.">
        <title>Genomic Encyclopedia of Bacterial and Archaeal Type Strains, Phase III: the genomes of soil and plant-associated and newly described type strains.</title>
        <authorList>
            <person name="Whitman W.B."/>
            <person name="Woyke T."/>
            <person name="Klenk H.P."/>
            <person name="Zhou Y."/>
            <person name="Lilburn T.G."/>
            <person name="Beck B.J."/>
            <person name="De Vos P."/>
            <person name="Vandamme P."/>
            <person name="Eisen J.A."/>
            <person name="Garrity G."/>
            <person name="Hugenholtz P."/>
            <person name="Kyrpides N.C."/>
        </authorList>
    </citation>
    <scope>NUCLEOTIDE SEQUENCE [LARGE SCALE GENOMIC DNA]</scope>
    <source>
        <strain evidence="2 3">CV53</strain>
    </source>
</reference>
<name>A0A4R2BJI4_9BACI</name>
<keyword evidence="3" id="KW-1185">Reference proteome</keyword>
<sequence length="64" mass="7496">MKNYIKDYFIRLFFGLLSIGVIFGLGHAFNIHFLKEGDISRNLWLVPIAIISGWGGWYLYRTDK</sequence>
<proteinExistence type="predicted"/>
<dbReference type="RefSeq" id="WP_132004592.1">
    <property type="nucleotide sequence ID" value="NZ_JABUHM010000015.1"/>
</dbReference>
<comment type="caution">
    <text evidence="2">The sequence shown here is derived from an EMBL/GenBank/DDBJ whole genome shotgun (WGS) entry which is preliminary data.</text>
</comment>
<dbReference type="Proteomes" id="UP000295689">
    <property type="component" value="Unassembled WGS sequence"/>
</dbReference>